<evidence type="ECO:0000256" key="3">
    <source>
        <dbReference type="ARBA" id="ARBA00022989"/>
    </source>
</evidence>
<feature type="transmembrane region" description="Helical" evidence="6">
    <location>
        <begin position="173"/>
        <end position="194"/>
    </location>
</feature>
<feature type="transmembrane region" description="Helical" evidence="6">
    <location>
        <begin position="405"/>
        <end position="423"/>
    </location>
</feature>
<feature type="compositionally biased region" description="Basic and acidic residues" evidence="5">
    <location>
        <begin position="16"/>
        <end position="25"/>
    </location>
</feature>
<evidence type="ECO:0000256" key="1">
    <source>
        <dbReference type="ARBA" id="ARBA00004141"/>
    </source>
</evidence>
<feature type="transmembrane region" description="Helical" evidence="6">
    <location>
        <begin position="147"/>
        <end position="167"/>
    </location>
</feature>
<dbReference type="GO" id="GO:0005886">
    <property type="term" value="C:plasma membrane"/>
    <property type="evidence" value="ECO:0007669"/>
    <property type="project" value="TreeGrafter"/>
</dbReference>
<dbReference type="PANTHER" id="PTHR23501:SF39">
    <property type="entry name" value="MULTIDRUG TRANSPORTER, PUTATIVE (AFU_ORTHOLOGUE AFUA_1G05010)-RELATED"/>
    <property type="match status" value="1"/>
</dbReference>
<evidence type="ECO:0000256" key="6">
    <source>
        <dbReference type="SAM" id="Phobius"/>
    </source>
</evidence>
<feature type="transmembrane region" description="Helical" evidence="6">
    <location>
        <begin position="282"/>
        <end position="304"/>
    </location>
</feature>
<dbReference type="GO" id="GO:0022857">
    <property type="term" value="F:transmembrane transporter activity"/>
    <property type="evidence" value="ECO:0007669"/>
    <property type="project" value="InterPro"/>
</dbReference>
<feature type="region of interest" description="Disordered" evidence="5">
    <location>
        <begin position="16"/>
        <end position="64"/>
    </location>
</feature>
<proteinExistence type="predicted"/>
<feature type="transmembrane region" description="Helical" evidence="6">
    <location>
        <begin position="117"/>
        <end position="135"/>
    </location>
</feature>
<feature type="transmembrane region" description="Helical" evidence="6">
    <location>
        <begin position="237"/>
        <end position="255"/>
    </location>
</feature>
<evidence type="ECO:0000256" key="4">
    <source>
        <dbReference type="ARBA" id="ARBA00023136"/>
    </source>
</evidence>
<keyword evidence="2 6" id="KW-0812">Transmembrane</keyword>
<feature type="domain" description="Major facilitator superfamily (MFS) profile" evidence="7">
    <location>
        <begin position="82"/>
        <end position="586"/>
    </location>
</feature>
<name>A0A6A6JV57_WESOR</name>
<evidence type="ECO:0000313" key="9">
    <source>
        <dbReference type="Proteomes" id="UP000800097"/>
    </source>
</evidence>
<protein>
    <submittedName>
        <fullName evidence="8">MFS general substrate transporter</fullName>
    </submittedName>
</protein>
<feature type="transmembrane region" description="Helical" evidence="6">
    <location>
        <begin position="310"/>
        <end position="332"/>
    </location>
</feature>
<dbReference type="RefSeq" id="XP_033657165.1">
    <property type="nucleotide sequence ID" value="XM_033795293.1"/>
</dbReference>
<dbReference type="InterPro" id="IPR011701">
    <property type="entry name" value="MFS"/>
</dbReference>
<keyword evidence="9" id="KW-1185">Reference proteome</keyword>
<organism evidence="8 9">
    <name type="scientific">Westerdykella ornata</name>
    <dbReference type="NCBI Taxonomy" id="318751"/>
    <lineage>
        <taxon>Eukaryota</taxon>
        <taxon>Fungi</taxon>
        <taxon>Dikarya</taxon>
        <taxon>Ascomycota</taxon>
        <taxon>Pezizomycotina</taxon>
        <taxon>Dothideomycetes</taxon>
        <taxon>Pleosporomycetidae</taxon>
        <taxon>Pleosporales</taxon>
        <taxon>Sporormiaceae</taxon>
        <taxon>Westerdykella</taxon>
    </lineage>
</organism>
<feature type="transmembrane region" description="Helical" evidence="6">
    <location>
        <begin position="206"/>
        <end position="225"/>
    </location>
</feature>
<feature type="region of interest" description="Disordered" evidence="5">
    <location>
        <begin position="634"/>
        <end position="653"/>
    </location>
</feature>
<reference evidence="8" key="1">
    <citation type="journal article" date="2020" name="Stud. Mycol.">
        <title>101 Dothideomycetes genomes: a test case for predicting lifestyles and emergence of pathogens.</title>
        <authorList>
            <person name="Haridas S."/>
            <person name="Albert R."/>
            <person name="Binder M."/>
            <person name="Bloem J."/>
            <person name="Labutti K."/>
            <person name="Salamov A."/>
            <person name="Andreopoulos B."/>
            <person name="Baker S."/>
            <person name="Barry K."/>
            <person name="Bills G."/>
            <person name="Bluhm B."/>
            <person name="Cannon C."/>
            <person name="Castanera R."/>
            <person name="Culley D."/>
            <person name="Daum C."/>
            <person name="Ezra D."/>
            <person name="Gonzalez J."/>
            <person name="Henrissat B."/>
            <person name="Kuo A."/>
            <person name="Liang C."/>
            <person name="Lipzen A."/>
            <person name="Lutzoni F."/>
            <person name="Magnuson J."/>
            <person name="Mondo S."/>
            <person name="Nolan M."/>
            <person name="Ohm R."/>
            <person name="Pangilinan J."/>
            <person name="Park H.-J."/>
            <person name="Ramirez L."/>
            <person name="Alfaro M."/>
            <person name="Sun H."/>
            <person name="Tritt A."/>
            <person name="Yoshinaga Y."/>
            <person name="Zwiers L.-H."/>
            <person name="Turgeon B."/>
            <person name="Goodwin S."/>
            <person name="Spatafora J."/>
            <person name="Crous P."/>
            <person name="Grigoriev I."/>
        </authorList>
    </citation>
    <scope>NUCLEOTIDE SEQUENCE</scope>
    <source>
        <strain evidence="8">CBS 379.55</strain>
    </source>
</reference>
<dbReference type="PANTHER" id="PTHR23501">
    <property type="entry name" value="MAJOR FACILITATOR SUPERFAMILY"/>
    <property type="match status" value="1"/>
</dbReference>
<dbReference type="OrthoDB" id="6770063at2759"/>
<evidence type="ECO:0000259" key="7">
    <source>
        <dbReference type="PROSITE" id="PS50850"/>
    </source>
</evidence>
<dbReference type="SUPFAM" id="SSF103473">
    <property type="entry name" value="MFS general substrate transporter"/>
    <property type="match status" value="1"/>
</dbReference>
<feature type="transmembrane region" description="Helical" evidence="6">
    <location>
        <begin position="463"/>
        <end position="483"/>
    </location>
</feature>
<comment type="subcellular location">
    <subcellularLocation>
        <location evidence="1">Membrane</location>
        <topology evidence="1">Multi-pass membrane protein</topology>
    </subcellularLocation>
</comment>
<keyword evidence="3 6" id="KW-1133">Transmembrane helix</keyword>
<dbReference type="GeneID" id="54548468"/>
<dbReference type="Proteomes" id="UP000800097">
    <property type="component" value="Unassembled WGS sequence"/>
</dbReference>
<evidence type="ECO:0000313" key="8">
    <source>
        <dbReference type="EMBL" id="KAF2279626.1"/>
    </source>
</evidence>
<feature type="transmembrane region" description="Helical" evidence="6">
    <location>
        <begin position="82"/>
        <end position="105"/>
    </location>
</feature>
<dbReference type="AlphaFoldDB" id="A0A6A6JV57"/>
<feature type="transmembrane region" description="Helical" evidence="6">
    <location>
        <begin position="430"/>
        <end position="451"/>
    </location>
</feature>
<keyword evidence="4 6" id="KW-0472">Membrane</keyword>
<dbReference type="PROSITE" id="PS50850">
    <property type="entry name" value="MFS"/>
    <property type="match status" value="1"/>
</dbReference>
<sequence>MAYTLFKYARRKYKEKHTPTVDDSHLLLGISTDQRPERENQELVSPPPNLEEATPAPDVLSPEEKARIKREASERRKHRWKLILGLLLPNFLAAVDATIVAPAVPSISSHFNRLGGSFNWIVAAYTLTYTTFVPSSGQIADVYGRHAALQFHMFFILIGSVFCAAAATWPMLLFGRALQGVGAAGITNLTHIVLSDNVSLADNSKNNTIFSLVNGISFAVGPVIGGYLTSASWRYCFILPIPVAFVSMVLIYLFMRRDLVRGRLSPTASESRRTGYLAGIRTFDWPGMILFILGIGLIILALMWAGPQYAWNSAAVIAPLVLGGVMSAAFFLHEYLLGPGRFTAKLFPNQLAMMPSTLFRKKDTALLMTINFATGVSLVSAFYFISYYFQFAEGYSASKAGVQLLYYTPGLGVGVYVAMYLCNIWPRQTYYTLFAGSIIEGLGLALLAWAVSSRQKALVNGMLALSGVGTGLRFMPVILHAAGIWPDRIPAIQSLLSFVIAFGETLGISIMASVFSNKYQSGLHSIIGNSSGAIHGPPSLEVLAGLPAEQRLAVEDLAAKAVMWAFIAVLPIMGLSIVAALCLGNVWIGKAPRKGQHGTVASEETKGYVLYGLFLWSLLRRTAKRDREEVEIKRYEDEQATSQPGNGKAAVAS</sequence>
<dbReference type="Pfam" id="PF07690">
    <property type="entry name" value="MFS_1"/>
    <property type="match status" value="1"/>
</dbReference>
<gene>
    <name evidence="8" type="ORF">EI97DRAFT_371497</name>
</gene>
<dbReference type="EMBL" id="ML986486">
    <property type="protein sequence ID" value="KAF2279626.1"/>
    <property type="molecule type" value="Genomic_DNA"/>
</dbReference>
<evidence type="ECO:0000256" key="2">
    <source>
        <dbReference type="ARBA" id="ARBA00022692"/>
    </source>
</evidence>
<feature type="transmembrane region" description="Helical" evidence="6">
    <location>
        <begin position="561"/>
        <end position="588"/>
    </location>
</feature>
<feature type="transmembrane region" description="Helical" evidence="6">
    <location>
        <begin position="364"/>
        <end position="385"/>
    </location>
</feature>
<accession>A0A6A6JV57</accession>
<dbReference type="InterPro" id="IPR036259">
    <property type="entry name" value="MFS_trans_sf"/>
</dbReference>
<dbReference type="Gene3D" id="1.20.1720.10">
    <property type="entry name" value="Multidrug resistance protein D"/>
    <property type="match status" value="1"/>
</dbReference>
<dbReference type="InterPro" id="IPR020846">
    <property type="entry name" value="MFS_dom"/>
</dbReference>
<evidence type="ECO:0000256" key="5">
    <source>
        <dbReference type="SAM" id="MobiDB-lite"/>
    </source>
</evidence>
<feature type="transmembrane region" description="Helical" evidence="6">
    <location>
        <begin position="495"/>
        <end position="515"/>
    </location>
</feature>